<dbReference type="AlphaFoldDB" id="A0A1E7FQB3"/>
<proteinExistence type="predicted"/>
<dbReference type="InParanoid" id="A0A1E7FQB3"/>
<organism evidence="2 3">
    <name type="scientific">Fragilariopsis cylindrus CCMP1102</name>
    <dbReference type="NCBI Taxonomy" id="635003"/>
    <lineage>
        <taxon>Eukaryota</taxon>
        <taxon>Sar</taxon>
        <taxon>Stramenopiles</taxon>
        <taxon>Ochrophyta</taxon>
        <taxon>Bacillariophyta</taxon>
        <taxon>Bacillariophyceae</taxon>
        <taxon>Bacillariophycidae</taxon>
        <taxon>Bacillariales</taxon>
        <taxon>Bacillariaceae</taxon>
        <taxon>Fragilariopsis</taxon>
    </lineage>
</organism>
<dbReference type="Proteomes" id="UP000095751">
    <property type="component" value="Unassembled WGS sequence"/>
</dbReference>
<evidence type="ECO:0000313" key="3">
    <source>
        <dbReference type="Proteomes" id="UP000095751"/>
    </source>
</evidence>
<evidence type="ECO:0000313" key="2">
    <source>
        <dbReference type="EMBL" id="OEU20348.1"/>
    </source>
</evidence>
<reference evidence="2 3" key="1">
    <citation type="submission" date="2016-09" db="EMBL/GenBank/DDBJ databases">
        <title>Extensive genetic diversity and differential bi-allelic expression allows diatom success in the polar Southern Ocean.</title>
        <authorList>
            <consortium name="DOE Joint Genome Institute"/>
            <person name="Mock T."/>
            <person name="Otillar R.P."/>
            <person name="Strauss J."/>
            <person name="Dupont C."/>
            <person name="Frickenhaus S."/>
            <person name="Maumus F."/>
            <person name="Mcmullan M."/>
            <person name="Sanges R."/>
            <person name="Schmutz J."/>
            <person name="Toseland A."/>
            <person name="Valas R."/>
            <person name="Veluchamy A."/>
            <person name="Ward B.J."/>
            <person name="Allen A."/>
            <person name="Barry K."/>
            <person name="Falciatore A."/>
            <person name="Ferrante M."/>
            <person name="Fortunato A.E."/>
            <person name="Gloeckner G."/>
            <person name="Gruber A."/>
            <person name="Hipkin R."/>
            <person name="Janech M."/>
            <person name="Kroth P."/>
            <person name="Leese F."/>
            <person name="Lindquist E."/>
            <person name="Lyon B.R."/>
            <person name="Martin J."/>
            <person name="Mayer C."/>
            <person name="Parker M."/>
            <person name="Quesneville H."/>
            <person name="Raymond J."/>
            <person name="Uhlig C."/>
            <person name="Valentin K.U."/>
            <person name="Worden A.Z."/>
            <person name="Armbrust E.V."/>
            <person name="Bowler C."/>
            <person name="Green B."/>
            <person name="Moulton V."/>
            <person name="Van Oosterhout C."/>
            <person name="Grigoriev I."/>
        </authorList>
    </citation>
    <scope>NUCLEOTIDE SEQUENCE [LARGE SCALE GENOMIC DNA]</scope>
    <source>
        <strain evidence="2 3">CCMP1102</strain>
    </source>
</reference>
<feature type="region of interest" description="Disordered" evidence="1">
    <location>
        <begin position="1"/>
        <end position="36"/>
    </location>
</feature>
<evidence type="ECO:0000256" key="1">
    <source>
        <dbReference type="SAM" id="MobiDB-lite"/>
    </source>
</evidence>
<feature type="compositionally biased region" description="Polar residues" evidence="1">
    <location>
        <begin position="21"/>
        <end position="36"/>
    </location>
</feature>
<dbReference type="EMBL" id="KV784355">
    <property type="protein sequence ID" value="OEU20348.1"/>
    <property type="molecule type" value="Genomic_DNA"/>
</dbReference>
<sequence length="237" mass="25842">MQDAIILQKQEENSPPILAPLSNNLTSNTGSADNSDTYTSLSKVTATATTTNTTSFSEEDTNLPKVSGFNSLYTTNNTDTILLSDSYNDDLTSSNICIGTTTKTTIAIENQNQLQQQDCLEVEEEKSCQVRFGDIELKVYGMIIGDHPDTVGGPSVISKQTLIPVVSIIFYIPVKMSECSSSSLRIKAAKELMRIKNHPVAVVRTIGIVSTTVERCLPKGLILKIAIVYRFAYTGFT</sequence>
<keyword evidence="3" id="KW-1185">Reference proteome</keyword>
<gene>
    <name evidence="2" type="ORF">FRACYDRAFT_236422</name>
</gene>
<dbReference type="KEGG" id="fcy:FRACYDRAFT_236422"/>
<protein>
    <submittedName>
        <fullName evidence="2">Uncharacterized protein</fullName>
    </submittedName>
</protein>
<name>A0A1E7FQB3_9STRA</name>
<accession>A0A1E7FQB3</accession>